<comment type="caution">
    <text evidence="4">The sequence shown here is derived from an EMBL/GenBank/DDBJ whole genome shotgun (WGS) entry which is preliminary data.</text>
</comment>
<comment type="subcellular location">
    <subcellularLocation>
        <location evidence="2">Gas vesicle</location>
    </subcellularLocation>
</comment>
<evidence type="ECO:0000313" key="4">
    <source>
        <dbReference type="EMBL" id="RZN66132.1"/>
    </source>
</evidence>
<dbReference type="PANTHER" id="PTHR36852:SF1">
    <property type="entry name" value="PROTEIN GVPL 2"/>
    <property type="match status" value="1"/>
</dbReference>
<evidence type="ECO:0000256" key="3">
    <source>
        <dbReference type="ARBA" id="ARBA00035643"/>
    </source>
</evidence>
<accession>A0A520KUC1</accession>
<evidence type="ECO:0000256" key="1">
    <source>
        <dbReference type="ARBA" id="ARBA00022987"/>
    </source>
</evidence>
<comment type="similarity">
    <text evidence="3">Belongs to the gas vesicle GvpF/GvpL family.</text>
</comment>
<dbReference type="GO" id="GO:0031412">
    <property type="term" value="P:gas vesicle organization"/>
    <property type="evidence" value="ECO:0007669"/>
    <property type="project" value="InterPro"/>
</dbReference>
<evidence type="ECO:0000256" key="2">
    <source>
        <dbReference type="ARBA" id="ARBA00035108"/>
    </source>
</evidence>
<keyword evidence="1" id="KW-0304">Gas vesicle</keyword>
<dbReference type="AlphaFoldDB" id="A0A520KUC1"/>
<gene>
    <name evidence="4" type="ORF">EF807_08780</name>
</gene>
<evidence type="ECO:0000313" key="5">
    <source>
        <dbReference type="Proteomes" id="UP000320766"/>
    </source>
</evidence>
<dbReference type="GO" id="GO:0031411">
    <property type="term" value="C:gas vesicle"/>
    <property type="evidence" value="ECO:0007669"/>
    <property type="project" value="UniProtKB-SubCell"/>
</dbReference>
<dbReference type="EMBL" id="RXIL01000171">
    <property type="protein sequence ID" value="RZN66132.1"/>
    <property type="molecule type" value="Genomic_DNA"/>
</dbReference>
<dbReference type="InterPro" id="IPR009430">
    <property type="entry name" value="GvpL/GvpF"/>
</dbReference>
<dbReference type="PANTHER" id="PTHR36852">
    <property type="entry name" value="PROTEIN GVPL 2"/>
    <property type="match status" value="1"/>
</dbReference>
<organism evidence="4 5">
    <name type="scientific">Candidatus Methanolliviera hydrocarbonicum</name>
    <dbReference type="NCBI Taxonomy" id="2491085"/>
    <lineage>
        <taxon>Archaea</taxon>
        <taxon>Methanobacteriati</taxon>
        <taxon>Methanobacteriota</taxon>
        <taxon>Candidatus Methanoliparia</taxon>
        <taxon>Candidatus Methanoliparales</taxon>
        <taxon>Candidatus Methanollivieraceae</taxon>
        <taxon>Candidatus Methanolliviera</taxon>
    </lineage>
</organism>
<proteinExistence type="inferred from homology"/>
<dbReference type="Pfam" id="PF06386">
    <property type="entry name" value="GvpL_GvpF"/>
    <property type="match status" value="1"/>
</dbReference>
<sequence length="377" mass="42932">MMVMTEKDKFRELIARMVREEIEAIAEETKRTIAETVRAELIPGLRAAIRELITKELESVTFELDSKEERETTVSSEDFQPQMAIAEEAEEVIGVEGEREREVIVSSENSPPQMTMAAEDVVEVGADQGLYLYGFADVNVSTSLGKIGIEGSEVYTVPYKGISAVVHNCLLEPYKSDDDETVKNWVKMHQHVMDVATEKFGTVIPFGFDTIIAPENSITAKDTLKKWMSDEFDDLMKKMGRLRGKKEYGVQMFYIPSVMSEKIVQESEEVGKIKEEMKSKSPGLAYMYKQKLEDVIKIEMESRMDVFFKDFYEKIRSNVEDVKVEKVKKAENDLVMMMNLSVLASDEKALALVLDEIDTEEGFSVRFTGPWQPYSFV</sequence>
<dbReference type="Proteomes" id="UP000320766">
    <property type="component" value="Unassembled WGS sequence"/>
</dbReference>
<protein>
    <submittedName>
        <fullName evidence="4">GvpL/GvpF family gas vesicle protein</fullName>
    </submittedName>
</protein>
<name>A0A520KUC1_9EURY</name>
<reference evidence="4 5" key="1">
    <citation type="journal article" date="2019" name="Nat. Microbiol.">
        <title>Wide diversity of methane and short-chain alkane metabolisms in uncultured archaea.</title>
        <authorList>
            <person name="Borrel G."/>
            <person name="Adam P.S."/>
            <person name="McKay L.J."/>
            <person name="Chen L.X."/>
            <person name="Sierra-Garcia I.N."/>
            <person name="Sieber C.M."/>
            <person name="Letourneur Q."/>
            <person name="Ghozlane A."/>
            <person name="Andersen G.L."/>
            <person name="Li W.J."/>
            <person name="Hallam S.J."/>
            <person name="Muyzer G."/>
            <person name="de Oliveira V.M."/>
            <person name="Inskeep W.P."/>
            <person name="Banfield J.F."/>
            <person name="Gribaldo S."/>
        </authorList>
    </citation>
    <scope>NUCLEOTIDE SEQUENCE [LARGE SCALE GENOMIC DNA]</scope>
    <source>
        <strain evidence="4">NM1b</strain>
    </source>
</reference>